<keyword evidence="4" id="KW-0804">Transcription</keyword>
<evidence type="ECO:0000313" key="7">
    <source>
        <dbReference type="EMBL" id="QEL13676.1"/>
    </source>
</evidence>
<dbReference type="Gene3D" id="1.10.1740.10">
    <property type="match status" value="1"/>
</dbReference>
<dbReference type="PANTHER" id="PTHR43133:SF51">
    <property type="entry name" value="RNA POLYMERASE SIGMA FACTOR"/>
    <property type="match status" value="1"/>
</dbReference>
<proteinExistence type="inferred from homology"/>
<keyword evidence="8" id="KW-1185">Reference proteome</keyword>
<evidence type="ECO:0000256" key="2">
    <source>
        <dbReference type="ARBA" id="ARBA00023015"/>
    </source>
</evidence>
<gene>
    <name evidence="7" type="ORF">PX52LOC_00534</name>
</gene>
<evidence type="ECO:0000259" key="6">
    <source>
        <dbReference type="Pfam" id="PF08281"/>
    </source>
</evidence>
<dbReference type="EMBL" id="CP042425">
    <property type="protein sequence ID" value="QEL13676.1"/>
    <property type="molecule type" value="Genomic_DNA"/>
</dbReference>
<reference evidence="8" key="1">
    <citation type="submission" date="2019-08" db="EMBL/GenBank/DDBJ databases">
        <title>Limnoglobus roseus gen. nov., sp. nov., a novel freshwater planctomycete with a giant genome from the family Gemmataceae.</title>
        <authorList>
            <person name="Kulichevskaya I.S."/>
            <person name="Naumoff D.G."/>
            <person name="Miroshnikov K."/>
            <person name="Ivanova A."/>
            <person name="Philippov D.A."/>
            <person name="Hakobyan A."/>
            <person name="Rijpstra I.C."/>
            <person name="Sinninghe Damste J.S."/>
            <person name="Liesack W."/>
            <person name="Dedysh S.N."/>
        </authorList>
    </citation>
    <scope>NUCLEOTIDE SEQUENCE [LARGE SCALE GENOMIC DNA]</scope>
    <source>
        <strain evidence="8">PX52</strain>
    </source>
</reference>
<dbReference type="KEGG" id="lrs:PX52LOC_00534"/>
<dbReference type="InterPro" id="IPR007627">
    <property type="entry name" value="RNA_pol_sigma70_r2"/>
</dbReference>
<sequence length="205" mass="23051">MGQATETTLAQLLLEAIAGQHVALGPLLEGYRHYLTILARVQLDRALQVKLGASDIVQETFLEAHRDFPHFRGQSVPEFLGWLRQILARNLANQVRRYRQTRSRDIRLEQSIVESLGHSSEHMAATLPAAGLSPVQFAVRDEAAVILANALGQLPPDYRDVLVYRNLEELTFPEVAERMNRSVDSVKKLWVRGLVQLKGLLPKTL</sequence>
<dbReference type="NCBIfam" id="TIGR02937">
    <property type="entry name" value="sigma70-ECF"/>
    <property type="match status" value="1"/>
</dbReference>
<evidence type="ECO:0000259" key="5">
    <source>
        <dbReference type="Pfam" id="PF04542"/>
    </source>
</evidence>
<dbReference type="GO" id="GO:0016987">
    <property type="term" value="F:sigma factor activity"/>
    <property type="evidence" value="ECO:0007669"/>
    <property type="project" value="UniProtKB-KW"/>
</dbReference>
<dbReference type="InterPro" id="IPR013324">
    <property type="entry name" value="RNA_pol_sigma_r3/r4-like"/>
</dbReference>
<comment type="similarity">
    <text evidence="1">Belongs to the sigma-70 factor family. ECF subfamily.</text>
</comment>
<dbReference type="InterPro" id="IPR013325">
    <property type="entry name" value="RNA_pol_sigma_r2"/>
</dbReference>
<dbReference type="PANTHER" id="PTHR43133">
    <property type="entry name" value="RNA POLYMERASE ECF-TYPE SIGMA FACTO"/>
    <property type="match status" value="1"/>
</dbReference>
<dbReference type="CDD" id="cd06171">
    <property type="entry name" value="Sigma70_r4"/>
    <property type="match status" value="1"/>
</dbReference>
<dbReference type="InterPro" id="IPR013249">
    <property type="entry name" value="RNA_pol_sigma70_r4_t2"/>
</dbReference>
<evidence type="ECO:0000256" key="4">
    <source>
        <dbReference type="ARBA" id="ARBA00023163"/>
    </source>
</evidence>
<dbReference type="Pfam" id="PF08281">
    <property type="entry name" value="Sigma70_r4_2"/>
    <property type="match status" value="1"/>
</dbReference>
<protein>
    <submittedName>
        <fullName evidence="7">RNA polymerase subunit sigma-24</fullName>
    </submittedName>
</protein>
<dbReference type="InterPro" id="IPR014326">
    <property type="entry name" value="RNA_pol_sigma-70_Plancto"/>
</dbReference>
<evidence type="ECO:0000256" key="3">
    <source>
        <dbReference type="ARBA" id="ARBA00023082"/>
    </source>
</evidence>
<dbReference type="Pfam" id="PF04542">
    <property type="entry name" value="Sigma70_r2"/>
    <property type="match status" value="1"/>
</dbReference>
<dbReference type="InterPro" id="IPR039425">
    <property type="entry name" value="RNA_pol_sigma-70-like"/>
</dbReference>
<name>A0A5C1A6R6_9BACT</name>
<feature type="domain" description="RNA polymerase sigma-70 region 2" evidence="5">
    <location>
        <begin position="50"/>
        <end position="99"/>
    </location>
</feature>
<dbReference type="GO" id="GO:0003677">
    <property type="term" value="F:DNA binding"/>
    <property type="evidence" value="ECO:0007669"/>
    <property type="project" value="InterPro"/>
</dbReference>
<evidence type="ECO:0000313" key="8">
    <source>
        <dbReference type="Proteomes" id="UP000324974"/>
    </source>
</evidence>
<accession>A0A5C1A6R6</accession>
<dbReference type="Proteomes" id="UP000324974">
    <property type="component" value="Chromosome"/>
</dbReference>
<dbReference type="AlphaFoldDB" id="A0A5C1A6R6"/>
<dbReference type="Gene3D" id="1.10.10.10">
    <property type="entry name" value="Winged helix-like DNA-binding domain superfamily/Winged helix DNA-binding domain"/>
    <property type="match status" value="1"/>
</dbReference>
<feature type="domain" description="RNA polymerase sigma factor 70 region 4 type 2" evidence="6">
    <location>
        <begin position="146"/>
        <end position="197"/>
    </location>
</feature>
<keyword evidence="3" id="KW-0731">Sigma factor</keyword>
<dbReference type="NCBIfam" id="TIGR02984">
    <property type="entry name" value="Sig-70_plancto1"/>
    <property type="match status" value="1"/>
</dbReference>
<organism evidence="7 8">
    <name type="scientific">Limnoglobus roseus</name>
    <dbReference type="NCBI Taxonomy" id="2598579"/>
    <lineage>
        <taxon>Bacteria</taxon>
        <taxon>Pseudomonadati</taxon>
        <taxon>Planctomycetota</taxon>
        <taxon>Planctomycetia</taxon>
        <taxon>Gemmatales</taxon>
        <taxon>Gemmataceae</taxon>
        <taxon>Limnoglobus</taxon>
    </lineage>
</organism>
<dbReference type="GO" id="GO:0006352">
    <property type="term" value="P:DNA-templated transcription initiation"/>
    <property type="evidence" value="ECO:0007669"/>
    <property type="project" value="InterPro"/>
</dbReference>
<dbReference type="SUPFAM" id="SSF88946">
    <property type="entry name" value="Sigma2 domain of RNA polymerase sigma factors"/>
    <property type="match status" value="1"/>
</dbReference>
<evidence type="ECO:0000256" key="1">
    <source>
        <dbReference type="ARBA" id="ARBA00010641"/>
    </source>
</evidence>
<keyword evidence="2" id="KW-0805">Transcription regulation</keyword>
<dbReference type="InterPro" id="IPR036388">
    <property type="entry name" value="WH-like_DNA-bd_sf"/>
</dbReference>
<dbReference type="SUPFAM" id="SSF88659">
    <property type="entry name" value="Sigma3 and sigma4 domains of RNA polymerase sigma factors"/>
    <property type="match status" value="1"/>
</dbReference>
<dbReference type="OrthoDB" id="265297at2"/>
<dbReference type="InterPro" id="IPR014284">
    <property type="entry name" value="RNA_pol_sigma-70_dom"/>
</dbReference>
<dbReference type="RefSeq" id="WP_149108627.1">
    <property type="nucleotide sequence ID" value="NZ_CP042425.1"/>
</dbReference>